<dbReference type="GO" id="GO:0005886">
    <property type="term" value="C:plasma membrane"/>
    <property type="evidence" value="ECO:0007669"/>
    <property type="project" value="TreeGrafter"/>
</dbReference>
<reference evidence="14" key="1">
    <citation type="journal article" date="2021" name="Mol. Ecol. Resour.">
        <title>Apolygus lucorum genome provides insights into omnivorousness and mesophyll feeding.</title>
        <authorList>
            <person name="Liu Y."/>
            <person name="Liu H."/>
            <person name="Wang H."/>
            <person name="Huang T."/>
            <person name="Liu B."/>
            <person name="Yang B."/>
            <person name="Yin L."/>
            <person name="Li B."/>
            <person name="Zhang Y."/>
            <person name="Zhang S."/>
            <person name="Jiang F."/>
            <person name="Zhang X."/>
            <person name="Ren Y."/>
            <person name="Wang B."/>
            <person name="Wang S."/>
            <person name="Lu Y."/>
            <person name="Wu K."/>
            <person name="Fan W."/>
            <person name="Wang G."/>
        </authorList>
    </citation>
    <scope>NUCLEOTIDE SEQUENCE</scope>
    <source>
        <strain evidence="14">12Hb</strain>
    </source>
</reference>
<dbReference type="PANTHER" id="PTHR10514:SF45">
    <property type="entry name" value="ANGIOTENSIN-CONVERTING ENZYME"/>
    <property type="match status" value="1"/>
</dbReference>
<evidence type="ECO:0000256" key="11">
    <source>
        <dbReference type="PIRSR" id="PIRSR601548-8"/>
    </source>
</evidence>
<feature type="binding site" evidence="9">
    <location>
        <position position="414"/>
    </location>
    <ligand>
        <name>Zn(2+)</name>
        <dbReference type="ChEBI" id="CHEBI:29105"/>
        <label>1</label>
        <note>catalytic</note>
    </ligand>
</feature>
<dbReference type="InterPro" id="IPR001548">
    <property type="entry name" value="Peptidase_M2"/>
</dbReference>
<dbReference type="Proteomes" id="UP000466442">
    <property type="component" value="Unassembled WGS sequence"/>
</dbReference>
<gene>
    <name evidence="14" type="ORF">GE061_017402</name>
</gene>
<organism evidence="14 15">
    <name type="scientific">Apolygus lucorum</name>
    <name type="common">Small green plant bug</name>
    <name type="synonym">Lygocoris lucorum</name>
    <dbReference type="NCBI Taxonomy" id="248454"/>
    <lineage>
        <taxon>Eukaryota</taxon>
        <taxon>Metazoa</taxon>
        <taxon>Ecdysozoa</taxon>
        <taxon>Arthropoda</taxon>
        <taxon>Hexapoda</taxon>
        <taxon>Insecta</taxon>
        <taxon>Pterygota</taxon>
        <taxon>Neoptera</taxon>
        <taxon>Paraneoptera</taxon>
        <taxon>Hemiptera</taxon>
        <taxon>Heteroptera</taxon>
        <taxon>Panheteroptera</taxon>
        <taxon>Cimicomorpha</taxon>
        <taxon>Miridae</taxon>
        <taxon>Mirini</taxon>
        <taxon>Apolygus</taxon>
    </lineage>
</organism>
<keyword evidence="15" id="KW-1185">Reference proteome</keyword>
<dbReference type="OrthoDB" id="10029630at2759"/>
<evidence type="ECO:0000256" key="8">
    <source>
        <dbReference type="PIRSR" id="PIRSR601548-2"/>
    </source>
</evidence>
<feature type="binding site" evidence="9">
    <location>
        <position position="410"/>
    </location>
    <ligand>
        <name>Zn(2+)</name>
        <dbReference type="ChEBI" id="CHEBI:29105"/>
        <label>1</label>
        <note>catalytic</note>
    </ligand>
</feature>
<dbReference type="GO" id="GO:0008241">
    <property type="term" value="F:peptidyl-dipeptidase activity"/>
    <property type="evidence" value="ECO:0007669"/>
    <property type="project" value="InterPro"/>
</dbReference>
<comment type="caution">
    <text evidence="14">The sequence shown here is derived from an EMBL/GenBank/DDBJ whole genome shotgun (WGS) entry which is preliminary data.</text>
</comment>
<comment type="cofactor">
    <cofactor evidence="13">
        <name>Zn(2+)</name>
        <dbReference type="ChEBI" id="CHEBI:29105"/>
    </cofactor>
    <text evidence="13">Binds 1 zinc ion per subunit.</text>
</comment>
<accession>A0A6A4IR45</accession>
<dbReference type="PANTHER" id="PTHR10514">
    <property type="entry name" value="ANGIOTENSIN-CONVERTING ENZYME"/>
    <property type="match status" value="1"/>
</dbReference>
<dbReference type="PROSITE" id="PS52011">
    <property type="entry name" value="PEPTIDASE_M2"/>
    <property type="match status" value="1"/>
</dbReference>
<evidence type="ECO:0000256" key="12">
    <source>
        <dbReference type="PROSITE-ProRule" id="PRU01355"/>
    </source>
</evidence>
<feature type="binding site" evidence="11">
    <location>
        <position position="410"/>
    </location>
    <ligand>
        <name>Zn(2+)</name>
        <dbReference type="ChEBI" id="CHEBI:29105"/>
        <label>2</label>
        <note>catalytic</note>
    </ligand>
</feature>
<evidence type="ECO:0000256" key="13">
    <source>
        <dbReference type="RuleBase" id="RU361144"/>
    </source>
</evidence>
<keyword evidence="9 13" id="KW-0479">Metal-binding</keyword>
<evidence type="ECO:0000256" key="6">
    <source>
        <dbReference type="PIRSR" id="PIRSR601548-10"/>
    </source>
</evidence>
<evidence type="ECO:0000256" key="4">
    <source>
        <dbReference type="ARBA" id="ARBA00023180"/>
    </source>
</evidence>
<dbReference type="CDD" id="cd06461">
    <property type="entry name" value="M2_ACE"/>
    <property type="match status" value="1"/>
</dbReference>
<comment type="similarity">
    <text evidence="1 12 13">Belongs to the peptidase M2 family.</text>
</comment>
<feature type="active site" description="Proton donor 2" evidence="7">
    <location>
        <position position="538"/>
    </location>
</feature>
<name>A0A6A4IR45_APOLU</name>
<keyword evidence="13" id="KW-0645">Protease</keyword>
<dbReference type="GO" id="GO:0004180">
    <property type="term" value="F:carboxypeptidase activity"/>
    <property type="evidence" value="ECO:0007669"/>
    <property type="project" value="UniProtKB-KW"/>
</dbReference>
<evidence type="ECO:0000256" key="1">
    <source>
        <dbReference type="ARBA" id="ARBA00008139"/>
    </source>
</evidence>
<dbReference type="EC" id="3.4.-.-" evidence="13"/>
<feature type="disulfide bond" evidence="10">
    <location>
        <begin position="563"/>
        <end position="575"/>
    </location>
</feature>
<dbReference type="EMBL" id="WIXP02000008">
    <property type="protein sequence ID" value="KAF6206176.1"/>
    <property type="molecule type" value="Genomic_DNA"/>
</dbReference>
<feature type="active site" description="Proton donor 1" evidence="5">
    <location>
        <position position="538"/>
    </location>
</feature>
<feature type="glycosylation site" description="N-linked (GlcNAc...) asparagine" evidence="6">
    <location>
        <position position="94"/>
    </location>
</feature>
<evidence type="ECO:0000256" key="7">
    <source>
        <dbReference type="PIRSR" id="PIRSR601548-11"/>
    </source>
</evidence>
<keyword evidence="2" id="KW-0732">Signal</keyword>
<evidence type="ECO:0000313" key="15">
    <source>
        <dbReference type="Proteomes" id="UP000466442"/>
    </source>
</evidence>
<keyword evidence="4 6" id="KW-0325">Glycoprotein</keyword>
<dbReference type="SUPFAM" id="SSF55486">
    <property type="entry name" value="Metalloproteases ('zincins'), catalytic domain"/>
    <property type="match status" value="1"/>
</dbReference>
<evidence type="ECO:0000256" key="3">
    <source>
        <dbReference type="ARBA" id="ARBA00023157"/>
    </source>
</evidence>
<comment type="caution">
    <text evidence="12">Lacks conserved residue(s) required for the propagation of feature annotation.</text>
</comment>
<dbReference type="Pfam" id="PF01401">
    <property type="entry name" value="Peptidase_M2"/>
    <property type="match status" value="1"/>
</dbReference>
<dbReference type="GO" id="GO:0006508">
    <property type="term" value="P:proteolysis"/>
    <property type="evidence" value="ECO:0007669"/>
    <property type="project" value="UniProtKB-KW"/>
</dbReference>
<feature type="binding site" evidence="8">
    <location>
        <position position="547"/>
    </location>
    <ligand>
        <name>chloride</name>
        <dbReference type="ChEBI" id="CHEBI:17996"/>
        <label>1</label>
    </ligand>
</feature>
<evidence type="ECO:0000256" key="5">
    <source>
        <dbReference type="PIRSR" id="PIRSR601548-1"/>
    </source>
</evidence>
<feature type="disulfide bond" evidence="10 12">
    <location>
        <begin position="379"/>
        <end position="397"/>
    </location>
</feature>
<evidence type="ECO:0000256" key="9">
    <source>
        <dbReference type="PIRSR" id="PIRSR601548-3"/>
    </source>
</evidence>
<feature type="active site" description="Proton acceptor 2" evidence="7">
    <location>
        <position position="411"/>
    </location>
</feature>
<protein>
    <recommendedName>
        <fullName evidence="13">Angiotensin-converting enzyme</fullName>
        <ecNumber evidence="13">3.4.-.-</ecNumber>
    </recommendedName>
</protein>
<dbReference type="AlphaFoldDB" id="A0A6A4IR45"/>
<feature type="binding site" evidence="9">
    <location>
        <position position="438"/>
    </location>
    <ligand>
        <name>Zn(2+)</name>
        <dbReference type="ChEBI" id="CHEBI:29105"/>
        <label>1</label>
        <note>catalytic</note>
    </ligand>
</feature>
<keyword evidence="3 10" id="KW-1015">Disulfide bond</keyword>
<dbReference type="GO" id="GO:0008237">
    <property type="term" value="F:metallopeptidase activity"/>
    <property type="evidence" value="ECO:0007669"/>
    <property type="project" value="UniProtKB-KW"/>
</dbReference>
<sequence length="687" mass="79146">MGSLGPARWWEDCHGLDLSSTPDIVSGRQPRAEMRRFLVIAALFVSRCGAYDRTFIEGANGNLGEALQFLREYDNEASSMCTRVTEAQWLYVTNITDQNKKRMVDALSLQAKLDRVSWQKAIQFSWSSLPDPMARRQLNMLALKGRVALPQDKQEELTKIVAEMKEIFNRARVCPFSNSASSQCDLSLEPELTRVMANSRSYEEQLHAWKSWRDATGPKLRSRFINYVEIANEAARLNGFRDAGEQERAVYGVDDLMNQVSEVWSTLAPLYRQLHAYVRSRLRSHYAPPHRINPTAPIPAQLLGNMWAQNWKNILDLVLPYPGKRRADVTSEMLRQGYTPQRMIQISEEFFTSMGLKPMPVEFWHKSLLERPTNRHVACKASAWDFCNRRDYRIKQCTEVAMDDLLTTHHEMTHIQYYLHYSDLPYVFRDGANPAFHEALADAILLSVTTPKHMHRIGLLNNITDDYETDINFLLEMALDKVAYLPFAFIVDQWRWQVFSEGTRNMNTAWWELRSYHQGVIPPVSRSEDDFDPGSKYHIISDQPYIRYFISLVLQFQIHQALCTAAGHIGTLHTCDIYRSREAGRVLADIMSVGASRPWTEILRVATKGSATGLDARPMLEYFKPLSLWLRVQNRDEKMIGWVTSEQDSALYEQWSRGGSFRVDNCITTTILAVFLATCYSRYGFSH</sequence>
<keyword evidence="13" id="KW-0121">Carboxypeptidase</keyword>
<feature type="disulfide bond" evidence="10">
    <location>
        <begin position="174"/>
        <end position="184"/>
    </location>
</feature>
<feature type="active site" description="Proton acceptor 1" evidence="5">
    <location>
        <position position="411"/>
    </location>
</feature>
<keyword evidence="13" id="KW-0378">Hydrolase</keyword>
<keyword evidence="9 13" id="KW-0862">Zinc</keyword>
<keyword evidence="13" id="KW-0482">Metalloprotease</keyword>
<proteinExistence type="inferred from homology"/>
<dbReference type="GO" id="GO:0046872">
    <property type="term" value="F:metal ion binding"/>
    <property type="evidence" value="ECO:0007669"/>
    <property type="project" value="UniProtKB-KW"/>
</dbReference>
<feature type="binding site" evidence="11">
    <location>
        <position position="438"/>
    </location>
    <ligand>
        <name>Zn(2+)</name>
        <dbReference type="ChEBI" id="CHEBI:29105"/>
        <label>2</label>
        <note>catalytic</note>
    </ligand>
</feature>
<dbReference type="PRINTS" id="PR00791">
    <property type="entry name" value="PEPDIPTASEA"/>
</dbReference>
<evidence type="ECO:0000256" key="10">
    <source>
        <dbReference type="PIRSR" id="PIRSR601548-4"/>
    </source>
</evidence>
<evidence type="ECO:0000256" key="2">
    <source>
        <dbReference type="ARBA" id="ARBA00022729"/>
    </source>
</evidence>
<evidence type="ECO:0000313" key="14">
    <source>
        <dbReference type="EMBL" id="KAF6206176.1"/>
    </source>
</evidence>
<feature type="binding site" evidence="11">
    <location>
        <position position="414"/>
    </location>
    <ligand>
        <name>Zn(2+)</name>
        <dbReference type="ChEBI" id="CHEBI:29105"/>
        <label>2</label>
        <note>catalytic</note>
    </ligand>
</feature>
<feature type="binding site" evidence="8">
    <location>
        <position position="251"/>
    </location>
    <ligand>
        <name>chloride</name>
        <dbReference type="ChEBI" id="CHEBI:17996"/>
        <label>1</label>
    </ligand>
</feature>